<dbReference type="InterPro" id="IPR001387">
    <property type="entry name" value="Cro/C1-type_HTH"/>
</dbReference>
<dbReference type="EMBL" id="JAAKZG010000001">
    <property type="protein sequence ID" value="NGN39441.1"/>
    <property type="molecule type" value="Genomic_DNA"/>
</dbReference>
<accession>A0A7C9R3T8</accession>
<comment type="caution">
    <text evidence="2">The sequence shown here is derived from an EMBL/GenBank/DDBJ whole genome shotgun (WGS) entry which is preliminary data.</text>
</comment>
<gene>
    <name evidence="2" type="ORF">G6N74_00030</name>
</gene>
<dbReference type="GO" id="GO:0003677">
    <property type="term" value="F:DNA binding"/>
    <property type="evidence" value="ECO:0007669"/>
    <property type="project" value="InterPro"/>
</dbReference>
<dbReference type="SMART" id="SM00530">
    <property type="entry name" value="HTH_XRE"/>
    <property type="match status" value="1"/>
</dbReference>
<dbReference type="CDD" id="cd00093">
    <property type="entry name" value="HTH_XRE"/>
    <property type="match status" value="1"/>
</dbReference>
<feature type="domain" description="HTH cro/C1-type" evidence="1">
    <location>
        <begin position="14"/>
        <end position="70"/>
    </location>
</feature>
<keyword evidence="3" id="KW-1185">Reference proteome</keyword>
<sequence length="284" mass="31979">MDKRDLSGLFRERLRTLVQRSGQNQSAFAASVGIDRSALSQLLSEDTTRLPRAETLMTIAEEHKVSLDWLLGLSQDEGLTGEIRASLEIEEGSGGFDRTLLAKWHAEAAGTKIRYVPAGIPDLLRTDALVDYEADITNKSRQSQAGETQYRIDYNRRPETDMEVCMPRHTLEIFAAGMGVWSGFSEQERRDQLNHMATLLDDLYPTFRLFLYDGRMRYSVPYTIFGPYRAAIYVGDMYLVLNATAPVRTLTRHFDNLIRGAEINAHEAAGFARKLAEMPVASHA</sequence>
<evidence type="ECO:0000313" key="3">
    <source>
        <dbReference type="Proteomes" id="UP000481252"/>
    </source>
</evidence>
<reference evidence="2 3" key="1">
    <citation type="submission" date="2020-02" db="EMBL/GenBank/DDBJ databases">
        <title>Genome sequence of the type strain CGMCC 1.15528 of Mesorhizobium zhangyense.</title>
        <authorList>
            <person name="Gao J."/>
            <person name="Sun J."/>
        </authorList>
    </citation>
    <scope>NUCLEOTIDE SEQUENCE [LARGE SCALE GENOMIC DNA]</scope>
    <source>
        <strain evidence="2 3">CGMCC 1.15528</strain>
    </source>
</reference>
<proteinExistence type="predicted"/>
<dbReference type="Gene3D" id="1.10.260.40">
    <property type="entry name" value="lambda repressor-like DNA-binding domains"/>
    <property type="match status" value="1"/>
</dbReference>
<evidence type="ECO:0000259" key="1">
    <source>
        <dbReference type="PROSITE" id="PS50943"/>
    </source>
</evidence>
<evidence type="ECO:0000313" key="2">
    <source>
        <dbReference type="EMBL" id="NGN39441.1"/>
    </source>
</evidence>
<organism evidence="2 3">
    <name type="scientific">Mesorhizobium zhangyense</name>
    <dbReference type="NCBI Taxonomy" id="1776730"/>
    <lineage>
        <taxon>Bacteria</taxon>
        <taxon>Pseudomonadati</taxon>
        <taxon>Pseudomonadota</taxon>
        <taxon>Alphaproteobacteria</taxon>
        <taxon>Hyphomicrobiales</taxon>
        <taxon>Phyllobacteriaceae</taxon>
        <taxon>Mesorhizobium</taxon>
    </lineage>
</organism>
<dbReference type="PROSITE" id="PS50943">
    <property type="entry name" value="HTH_CROC1"/>
    <property type="match status" value="1"/>
</dbReference>
<protein>
    <submittedName>
        <fullName evidence="2">Helix-turn-helix transcriptional regulator</fullName>
    </submittedName>
</protein>
<dbReference type="AlphaFoldDB" id="A0A7C9R3T8"/>
<dbReference type="Proteomes" id="UP000481252">
    <property type="component" value="Unassembled WGS sequence"/>
</dbReference>
<dbReference type="Pfam" id="PF01381">
    <property type="entry name" value="HTH_3"/>
    <property type="match status" value="1"/>
</dbReference>
<dbReference type="SUPFAM" id="SSF47413">
    <property type="entry name" value="lambda repressor-like DNA-binding domains"/>
    <property type="match status" value="1"/>
</dbReference>
<name>A0A7C9R3T8_9HYPH</name>
<dbReference type="RefSeq" id="WP_165112998.1">
    <property type="nucleotide sequence ID" value="NZ_JAAKZG010000001.1"/>
</dbReference>
<dbReference type="InterPro" id="IPR010982">
    <property type="entry name" value="Lambda_DNA-bd_dom_sf"/>
</dbReference>